<dbReference type="FunFam" id="1.20.1740.10:FF:000051">
    <property type="entry name" value="Amino acid permease"/>
    <property type="match status" value="1"/>
</dbReference>
<feature type="transmembrane region" description="Helical" evidence="5">
    <location>
        <begin position="329"/>
        <end position="348"/>
    </location>
</feature>
<keyword evidence="9" id="KW-1185">Reference proteome</keyword>
<dbReference type="EMBL" id="JARRTL010000026">
    <property type="protein sequence ID" value="MEC0487051.1"/>
    <property type="molecule type" value="Genomic_DNA"/>
</dbReference>
<dbReference type="InterPro" id="IPR002293">
    <property type="entry name" value="AA/rel_permease1"/>
</dbReference>
<protein>
    <submittedName>
        <fullName evidence="7">Amino acid permease</fullName>
    </submittedName>
    <submittedName>
        <fullName evidence="6">Serine/threonine protein kinase</fullName>
    </submittedName>
</protein>
<dbReference type="PANTHER" id="PTHR11785">
    <property type="entry name" value="AMINO ACID TRANSPORTER"/>
    <property type="match status" value="1"/>
</dbReference>
<dbReference type="STRING" id="1664069.BGLY_1381"/>
<keyword evidence="2 5" id="KW-0812">Transmembrane</keyword>
<dbReference type="GO" id="GO:0015179">
    <property type="term" value="F:L-amino acid transmembrane transporter activity"/>
    <property type="evidence" value="ECO:0007669"/>
    <property type="project" value="TreeGrafter"/>
</dbReference>
<dbReference type="Proteomes" id="UP000036168">
    <property type="component" value="Unassembled WGS sequence"/>
</dbReference>
<evidence type="ECO:0000313" key="9">
    <source>
        <dbReference type="Proteomes" id="UP001341297"/>
    </source>
</evidence>
<feature type="transmembrane region" description="Helical" evidence="5">
    <location>
        <begin position="12"/>
        <end position="32"/>
    </location>
</feature>
<feature type="transmembrane region" description="Helical" evidence="5">
    <location>
        <begin position="271"/>
        <end position="292"/>
    </location>
</feature>
<feature type="transmembrane region" description="Helical" evidence="5">
    <location>
        <begin position="354"/>
        <end position="374"/>
    </location>
</feature>
<dbReference type="OrthoDB" id="3181223at2"/>
<keyword evidence="6" id="KW-0723">Serine/threonine-protein kinase</keyword>
<evidence type="ECO:0000256" key="5">
    <source>
        <dbReference type="SAM" id="Phobius"/>
    </source>
</evidence>
<gene>
    <name evidence="6" type="ORF">AB447_223325</name>
    <name evidence="7" type="ORF">P8828_20055</name>
</gene>
<accession>A0A0T6BL83</accession>
<dbReference type="GO" id="GO:0016020">
    <property type="term" value="C:membrane"/>
    <property type="evidence" value="ECO:0007669"/>
    <property type="project" value="UniProtKB-SubCell"/>
</dbReference>
<dbReference type="Pfam" id="PF13520">
    <property type="entry name" value="AA_permease_2"/>
    <property type="match status" value="1"/>
</dbReference>
<dbReference type="Proteomes" id="UP001341297">
    <property type="component" value="Unassembled WGS sequence"/>
</dbReference>
<comment type="caution">
    <text evidence="6">The sequence shown here is derived from an EMBL/GenBank/DDBJ whole genome shotgun (WGS) entry which is preliminary data.</text>
</comment>
<dbReference type="InterPro" id="IPR050598">
    <property type="entry name" value="AminoAcid_Transporter"/>
</dbReference>
<dbReference type="EMBL" id="LECW02000036">
    <property type="protein sequence ID" value="KRT91387.1"/>
    <property type="molecule type" value="Genomic_DNA"/>
</dbReference>
<evidence type="ECO:0000256" key="4">
    <source>
        <dbReference type="ARBA" id="ARBA00023136"/>
    </source>
</evidence>
<organism evidence="6 8">
    <name type="scientific">Bacillus glycinifermentans</name>
    <dbReference type="NCBI Taxonomy" id="1664069"/>
    <lineage>
        <taxon>Bacteria</taxon>
        <taxon>Bacillati</taxon>
        <taxon>Bacillota</taxon>
        <taxon>Bacilli</taxon>
        <taxon>Bacillales</taxon>
        <taxon>Bacillaceae</taxon>
        <taxon>Bacillus</taxon>
    </lineage>
</organism>
<feature type="transmembrane region" description="Helical" evidence="5">
    <location>
        <begin position="153"/>
        <end position="175"/>
    </location>
</feature>
<evidence type="ECO:0000313" key="6">
    <source>
        <dbReference type="EMBL" id="KRT91387.1"/>
    </source>
</evidence>
<keyword evidence="6" id="KW-0418">Kinase</keyword>
<feature type="transmembrane region" description="Helical" evidence="5">
    <location>
        <begin position="386"/>
        <end position="405"/>
    </location>
</feature>
<name>A0A0T6BL83_9BACI</name>
<keyword evidence="6" id="KW-0808">Transferase</keyword>
<dbReference type="AlphaFoldDB" id="A0A0T6BL83"/>
<evidence type="ECO:0000256" key="3">
    <source>
        <dbReference type="ARBA" id="ARBA00022989"/>
    </source>
</evidence>
<feature type="transmembrane region" description="Helical" evidence="5">
    <location>
        <begin position="89"/>
        <end position="115"/>
    </location>
</feature>
<evidence type="ECO:0000313" key="8">
    <source>
        <dbReference type="Proteomes" id="UP000036168"/>
    </source>
</evidence>
<evidence type="ECO:0000313" key="7">
    <source>
        <dbReference type="EMBL" id="MEC0487051.1"/>
    </source>
</evidence>
<feature type="transmembrane region" description="Helical" evidence="5">
    <location>
        <begin position="195"/>
        <end position="216"/>
    </location>
</feature>
<keyword evidence="4 5" id="KW-0472">Membrane</keyword>
<dbReference type="RefSeq" id="WP_048354418.1">
    <property type="nucleotide sequence ID" value="NZ_JARRTL010000026.1"/>
</dbReference>
<feature type="transmembrane region" description="Helical" evidence="5">
    <location>
        <begin position="127"/>
        <end position="146"/>
    </location>
</feature>
<dbReference type="PIRSF" id="PIRSF006060">
    <property type="entry name" value="AA_transporter"/>
    <property type="match status" value="1"/>
</dbReference>
<dbReference type="Gene3D" id="1.20.1740.10">
    <property type="entry name" value="Amino acid/polyamine transporter I"/>
    <property type="match status" value="1"/>
</dbReference>
<evidence type="ECO:0000256" key="2">
    <source>
        <dbReference type="ARBA" id="ARBA00022692"/>
    </source>
</evidence>
<reference evidence="6" key="2">
    <citation type="submission" date="2015-10" db="EMBL/GenBank/DDBJ databases">
        <authorList>
            <person name="Gilbert D.G."/>
        </authorList>
    </citation>
    <scope>NUCLEOTIDE SEQUENCE</scope>
    <source>
        <strain evidence="6">GO-13</strain>
    </source>
</reference>
<sequence length="439" mass="47580">MNAEANGLRKEIGLLFALSLVIGTIIGSGVFMKPGSVLSYSGNAQIALFAWLLGGVLTLAGGLTIAEIGTQIPKTGGLYTYLEEIYGEFWGFLCGWVQIIIYGSAIIGAIGLYFGSLVTHLFSWDKSWTALVGIITLAFLCIVNIIGTKYGGVIQTITTVGKLIPIVFIVIFGLWKGDEQIFSTVASSISDQNFGAAVLATLFAYDGWILLAALGGEMKHPEKLLPKAMTGGILLVTACYLFINIALLHVLPADQIVKLGENATGTAASMLFGPIGGKLISIGIIVSIFGCLNGKVLSFPRVIFAMAEKKQLPFSHWISHVHPTFRTPWIAVIVQIVIACILMVISNPEKLSEVSIFMIYIFYVMAFFAVFILRKKNSGLKRSYSVPLYPYLPIAAIAGSLFVLASTLITDFYSCLWSILIGLAGLPLYFWMKKRDNTV</sequence>
<comment type="subcellular location">
    <subcellularLocation>
        <location evidence="1">Membrane</location>
        <topology evidence="1">Multi-pass membrane protein</topology>
    </subcellularLocation>
</comment>
<reference evidence="6 8" key="1">
    <citation type="journal article" date="2015" name="Int. J. Syst. Evol. Microbiol.">
        <title>Bacillus glycinifermentans sp. nov., isolated from fermented soybean paste.</title>
        <authorList>
            <person name="Kim S.J."/>
            <person name="Dunlap C.A."/>
            <person name="Kwon S.W."/>
            <person name="Rooney A.P."/>
        </authorList>
    </citation>
    <scope>NUCLEOTIDE SEQUENCE [LARGE SCALE GENOMIC DNA]</scope>
    <source>
        <strain evidence="6 8">GO-13</strain>
    </source>
</reference>
<reference evidence="7 9" key="3">
    <citation type="submission" date="2023-03" db="EMBL/GenBank/DDBJ databases">
        <title>Agriculturally important microbes genome sequencing.</title>
        <authorList>
            <person name="Dunlap C."/>
        </authorList>
    </citation>
    <scope>NUCLEOTIDE SEQUENCE [LARGE SCALE GENOMIC DNA]</scope>
    <source>
        <strain evidence="7 9">CBP-3203</strain>
    </source>
</reference>
<evidence type="ECO:0000256" key="1">
    <source>
        <dbReference type="ARBA" id="ARBA00004141"/>
    </source>
</evidence>
<feature type="transmembrane region" description="Helical" evidence="5">
    <location>
        <begin position="411"/>
        <end position="431"/>
    </location>
</feature>
<feature type="transmembrane region" description="Helical" evidence="5">
    <location>
        <begin position="228"/>
        <end position="251"/>
    </location>
</feature>
<keyword evidence="3 5" id="KW-1133">Transmembrane helix</keyword>
<proteinExistence type="predicted"/>
<dbReference type="PANTHER" id="PTHR11785:SF512">
    <property type="entry name" value="SOBREMESA, ISOFORM B"/>
    <property type="match status" value="1"/>
</dbReference>
<dbReference type="GO" id="GO:0004674">
    <property type="term" value="F:protein serine/threonine kinase activity"/>
    <property type="evidence" value="ECO:0007669"/>
    <property type="project" value="UniProtKB-KW"/>
</dbReference>
<feature type="transmembrane region" description="Helical" evidence="5">
    <location>
        <begin position="44"/>
        <end position="68"/>
    </location>
</feature>